<protein>
    <submittedName>
        <fullName evidence="3">Haloalkane dehalogenase</fullName>
    </submittedName>
</protein>
<reference evidence="4" key="1">
    <citation type="journal article" date="2019" name="Int. J. Syst. Evol. Microbiol.">
        <title>The Global Catalogue of Microorganisms (GCM) 10K type strain sequencing project: providing services to taxonomists for standard genome sequencing and annotation.</title>
        <authorList>
            <consortium name="The Broad Institute Genomics Platform"/>
            <consortium name="The Broad Institute Genome Sequencing Center for Infectious Disease"/>
            <person name="Wu L."/>
            <person name="Ma J."/>
        </authorList>
    </citation>
    <scope>NUCLEOTIDE SEQUENCE [LARGE SCALE GENOMIC DNA]</scope>
    <source>
        <strain evidence="4">JCM 18326</strain>
    </source>
</reference>
<keyword evidence="1" id="KW-0732">Signal</keyword>
<dbReference type="EMBL" id="BAABJX010000015">
    <property type="protein sequence ID" value="GAA4825256.1"/>
    <property type="molecule type" value="Genomic_DNA"/>
</dbReference>
<sequence length="315" mass="36458">MKKMKILWRVLLAIALSSCTNSNTNEKYDSTTFFLTDNYKVVKVDEGLKMAYLDLNPTGEKIILLLHGEPNYSLVYRNIAPNLCKKGYRVIVPDLIGFGNSSKPQNFNLITYSNHTKWLTEFISKLGLKNIHLFAHDWGAMISLRIIAEKPQLFDKVAISYGFLFDGTEKLPESFLGFRQYAKSDSSFSAGNIMDWGTYSKIPDSIKKKYDEPFKNPSDNYAVRKFPWLIPDNPNDKEGLINKRLTRKLRTYEKPFITIWGNHEDSLWEGKDSLLQNLIPGANKQEHFILESNHFIQEDQPQRLTNILLNFFNKK</sequence>
<evidence type="ECO:0000313" key="3">
    <source>
        <dbReference type="EMBL" id="GAA4825256.1"/>
    </source>
</evidence>
<keyword evidence="4" id="KW-1185">Reference proteome</keyword>
<evidence type="ECO:0000256" key="1">
    <source>
        <dbReference type="SAM" id="SignalP"/>
    </source>
</evidence>
<dbReference type="Pfam" id="PF00561">
    <property type="entry name" value="Abhydrolase_1"/>
    <property type="match status" value="1"/>
</dbReference>
<dbReference type="PANTHER" id="PTHR43798">
    <property type="entry name" value="MONOACYLGLYCEROL LIPASE"/>
    <property type="match status" value="1"/>
</dbReference>
<gene>
    <name evidence="3" type="ORF">GCM10023331_07090</name>
</gene>
<dbReference type="Gene3D" id="3.40.50.1820">
    <property type="entry name" value="alpha/beta hydrolase"/>
    <property type="match status" value="1"/>
</dbReference>
<dbReference type="PRINTS" id="PR00412">
    <property type="entry name" value="EPOXHYDRLASE"/>
</dbReference>
<dbReference type="SUPFAM" id="SSF53474">
    <property type="entry name" value="alpha/beta-Hydrolases"/>
    <property type="match status" value="1"/>
</dbReference>
<feature type="signal peptide" evidence="1">
    <location>
        <begin position="1"/>
        <end position="22"/>
    </location>
</feature>
<dbReference type="InterPro" id="IPR000639">
    <property type="entry name" value="Epox_hydrolase-like"/>
</dbReference>
<evidence type="ECO:0000313" key="4">
    <source>
        <dbReference type="Proteomes" id="UP001500298"/>
    </source>
</evidence>
<dbReference type="InterPro" id="IPR029058">
    <property type="entry name" value="AB_hydrolase_fold"/>
</dbReference>
<comment type="caution">
    <text evidence="3">The sequence shown here is derived from an EMBL/GenBank/DDBJ whole genome shotgun (WGS) entry which is preliminary data.</text>
</comment>
<accession>A0ABP9D4U8</accession>
<organism evidence="3 4">
    <name type="scientific">Algivirga pacifica</name>
    <dbReference type="NCBI Taxonomy" id="1162670"/>
    <lineage>
        <taxon>Bacteria</taxon>
        <taxon>Pseudomonadati</taxon>
        <taxon>Bacteroidota</taxon>
        <taxon>Cytophagia</taxon>
        <taxon>Cytophagales</taxon>
        <taxon>Flammeovirgaceae</taxon>
        <taxon>Algivirga</taxon>
    </lineage>
</organism>
<dbReference type="Proteomes" id="UP001500298">
    <property type="component" value="Unassembled WGS sequence"/>
</dbReference>
<evidence type="ECO:0000259" key="2">
    <source>
        <dbReference type="Pfam" id="PF00561"/>
    </source>
</evidence>
<proteinExistence type="predicted"/>
<dbReference type="InterPro" id="IPR000073">
    <property type="entry name" value="AB_hydrolase_1"/>
</dbReference>
<dbReference type="PANTHER" id="PTHR43798:SF33">
    <property type="entry name" value="HYDROLASE, PUTATIVE (AFU_ORTHOLOGUE AFUA_2G14860)-RELATED"/>
    <property type="match status" value="1"/>
</dbReference>
<dbReference type="InterPro" id="IPR050266">
    <property type="entry name" value="AB_hydrolase_sf"/>
</dbReference>
<feature type="domain" description="AB hydrolase-1" evidence="2">
    <location>
        <begin position="62"/>
        <end position="299"/>
    </location>
</feature>
<feature type="chain" id="PRO_5045553330" evidence="1">
    <location>
        <begin position="23"/>
        <end position="315"/>
    </location>
</feature>
<name>A0ABP9D4U8_9BACT</name>
<dbReference type="RefSeq" id="WP_345369250.1">
    <property type="nucleotide sequence ID" value="NZ_BAABJX010000015.1"/>
</dbReference>